<proteinExistence type="predicted"/>
<reference evidence="1" key="1">
    <citation type="submission" date="2022-06" db="EMBL/GenBank/DDBJ databases">
        <title>Whole genome shotgun sequencing (WGS) of Rathayibacter sp. ZW T2_19, isolated from stored onions (Allium cepa).</title>
        <authorList>
            <person name="Stoll D.A."/>
            <person name="Huch M."/>
        </authorList>
    </citation>
    <scope>NUCLEOTIDE SEQUENCE</scope>
    <source>
        <strain evidence="1">ZW T2_19</strain>
    </source>
</reference>
<evidence type="ECO:0000313" key="1">
    <source>
        <dbReference type="EMBL" id="MCM6764342.1"/>
    </source>
</evidence>
<dbReference type="Pfam" id="PF12005">
    <property type="entry name" value="DUF3499"/>
    <property type="match status" value="1"/>
</dbReference>
<protein>
    <submittedName>
        <fullName evidence="1">DUF3499 domain-containing protein</fullName>
    </submittedName>
</protein>
<name>A0A9X2E015_9MICO</name>
<accession>A0A9X2E015</accession>
<dbReference type="InterPro" id="IPR021888">
    <property type="entry name" value="DUF3499"/>
</dbReference>
<keyword evidence="2" id="KW-1185">Reference proteome</keyword>
<organism evidence="1 2">
    <name type="scientific">Rathayibacter rubneri</name>
    <dbReference type="NCBI Taxonomy" id="2950106"/>
    <lineage>
        <taxon>Bacteria</taxon>
        <taxon>Bacillati</taxon>
        <taxon>Actinomycetota</taxon>
        <taxon>Actinomycetes</taxon>
        <taxon>Micrococcales</taxon>
        <taxon>Microbacteriaceae</taxon>
        <taxon>Rathayibacter</taxon>
    </lineage>
</organism>
<dbReference type="EMBL" id="JAMRYM010000141">
    <property type="protein sequence ID" value="MCM6764342.1"/>
    <property type="molecule type" value="Genomic_DNA"/>
</dbReference>
<gene>
    <name evidence="1" type="ORF">NB037_18150</name>
</gene>
<evidence type="ECO:0000313" key="2">
    <source>
        <dbReference type="Proteomes" id="UP001155240"/>
    </source>
</evidence>
<dbReference type="RefSeq" id="WP_251948282.1">
    <property type="nucleotide sequence ID" value="NZ_JAMRYM010000141.1"/>
</dbReference>
<sequence length="70" mass="7636">MTGRQCSRTGCRAPAAVTLTYDYRDSVVAVGPLSPAPDPHGYDLCEAHDARLSVPQGWTTIRYREPSAED</sequence>
<dbReference type="AlphaFoldDB" id="A0A9X2E015"/>
<comment type="caution">
    <text evidence="1">The sequence shown here is derived from an EMBL/GenBank/DDBJ whole genome shotgun (WGS) entry which is preliminary data.</text>
</comment>
<dbReference type="Proteomes" id="UP001155240">
    <property type="component" value="Unassembled WGS sequence"/>
</dbReference>